<dbReference type="KEGG" id="bfz:BAU07_18165"/>
<proteinExistence type="predicted"/>
<evidence type="ECO:0000313" key="2">
    <source>
        <dbReference type="EMBL" id="ANN78786.1"/>
    </source>
</evidence>
<sequence length="95" mass="10162">MEYRESDPGIPTLTHRADNLNEPPVLTDVVAPAAGTPATANAGLPPDPVLRAALQAELEHTVQQALDQAMAHVRQTLEAELPALVERVVTRLRPG</sequence>
<dbReference type="STRING" id="463014.BAU07_18165"/>
<reference evidence="2 3" key="1">
    <citation type="submission" date="2016-06" db="EMBL/GenBank/DDBJ databases">
        <title>Complete genome sequences of Bordetella bronchialis and Bordetella flabilis.</title>
        <authorList>
            <person name="LiPuma J.J."/>
            <person name="Spilker T."/>
        </authorList>
    </citation>
    <scope>NUCLEOTIDE SEQUENCE [LARGE SCALE GENOMIC DNA]</scope>
    <source>
        <strain evidence="2 3">AU10664</strain>
    </source>
</reference>
<dbReference type="OrthoDB" id="8636814at2"/>
<feature type="region of interest" description="Disordered" evidence="1">
    <location>
        <begin position="1"/>
        <end position="20"/>
    </location>
</feature>
<evidence type="ECO:0000256" key="1">
    <source>
        <dbReference type="SAM" id="MobiDB-lite"/>
    </source>
</evidence>
<name>A0A193GH74_9BORD</name>
<dbReference type="Proteomes" id="UP000091926">
    <property type="component" value="Chromosome"/>
</dbReference>
<accession>A0A193GH74</accession>
<keyword evidence="3" id="KW-1185">Reference proteome</keyword>
<protein>
    <submittedName>
        <fullName evidence="2">Uncharacterized protein</fullName>
    </submittedName>
</protein>
<dbReference type="AlphaFoldDB" id="A0A193GH74"/>
<dbReference type="RefSeq" id="WP_066660451.1">
    <property type="nucleotide sequence ID" value="NZ_CBCSCL010000004.1"/>
</dbReference>
<gene>
    <name evidence="2" type="ORF">BAU07_18165</name>
</gene>
<organism evidence="2 3">
    <name type="scientific">Bordetella flabilis</name>
    <dbReference type="NCBI Taxonomy" id="463014"/>
    <lineage>
        <taxon>Bacteria</taxon>
        <taxon>Pseudomonadati</taxon>
        <taxon>Pseudomonadota</taxon>
        <taxon>Betaproteobacteria</taxon>
        <taxon>Burkholderiales</taxon>
        <taxon>Alcaligenaceae</taxon>
        <taxon>Bordetella</taxon>
    </lineage>
</organism>
<evidence type="ECO:0000313" key="3">
    <source>
        <dbReference type="Proteomes" id="UP000091926"/>
    </source>
</evidence>
<dbReference type="EMBL" id="CP016172">
    <property type="protein sequence ID" value="ANN78786.1"/>
    <property type="molecule type" value="Genomic_DNA"/>
</dbReference>